<dbReference type="Proteomes" id="UP000030451">
    <property type="component" value="Unassembled WGS sequence"/>
</dbReference>
<organism evidence="1 2">
    <name type="scientific">Photobacterium sp. (strain ATCC 43367)</name>
    <dbReference type="NCBI Taxonomy" id="379097"/>
    <lineage>
        <taxon>Bacteria</taxon>
        <taxon>Pseudomonadati</taxon>
        <taxon>Pseudomonadota</taxon>
        <taxon>Gammaproteobacteria</taxon>
        <taxon>Vibrionales</taxon>
        <taxon>Vibrionaceae</taxon>
        <taxon>Vibrio</taxon>
        <taxon>Vibrio oreintalis group</taxon>
    </lineage>
</organism>
<dbReference type="AlphaFoldDB" id="A0A0A5HSJ8"/>
<comment type="caution">
    <text evidence="1">The sequence shown here is derived from an EMBL/GenBank/DDBJ whole genome shotgun (WGS) entry which is preliminary data.</text>
</comment>
<dbReference type="EMBL" id="JRWP01000050">
    <property type="protein sequence ID" value="KGY07290.1"/>
    <property type="molecule type" value="Genomic_DNA"/>
</dbReference>
<protein>
    <submittedName>
        <fullName evidence="1">Uncharacterized protein</fullName>
    </submittedName>
</protein>
<sequence>MEKMKQTTIPILGAFGNNNLLSVAVSFLLLLRQIAEDYTHKKTPCKRLRKVSRNWIFMRISHIFSSFSQSL</sequence>
<gene>
    <name evidence="1" type="ORF">NM06_18140</name>
</gene>
<evidence type="ECO:0000313" key="1">
    <source>
        <dbReference type="EMBL" id="KGY07290.1"/>
    </source>
</evidence>
<reference evidence="1 2" key="1">
    <citation type="submission" date="2014-10" db="EMBL/GenBank/DDBJ databases">
        <title>Genome sequencing of Vibrio sinaloensis T08.</title>
        <authorList>
            <person name="Chan K.-G."/>
            <person name="Mohamad N.I."/>
        </authorList>
    </citation>
    <scope>NUCLEOTIDE SEQUENCE [LARGE SCALE GENOMIC DNA]</scope>
    <source>
        <strain evidence="1 2">T08</strain>
    </source>
</reference>
<proteinExistence type="predicted"/>
<dbReference type="STRING" id="379097.SE23_16870"/>
<evidence type="ECO:0000313" key="2">
    <source>
        <dbReference type="Proteomes" id="UP000030451"/>
    </source>
</evidence>
<accession>A0A0A5HSJ8</accession>
<name>A0A0A5HSJ8_PHOS4</name>